<evidence type="ECO:0000313" key="5">
    <source>
        <dbReference type="EMBL" id="SDF91986.1"/>
    </source>
</evidence>
<dbReference type="Gene3D" id="3.40.50.300">
    <property type="entry name" value="P-loop containing nucleotide triphosphate hydrolases"/>
    <property type="match status" value="2"/>
</dbReference>
<evidence type="ECO:0000259" key="4">
    <source>
        <dbReference type="PROSITE" id="PS50893"/>
    </source>
</evidence>
<dbReference type="Proteomes" id="UP000199415">
    <property type="component" value="Unassembled WGS sequence"/>
</dbReference>
<dbReference type="AlphaFoldDB" id="A0A1G7Q0F5"/>
<dbReference type="InterPro" id="IPR017871">
    <property type="entry name" value="ABC_transporter-like_CS"/>
</dbReference>
<dbReference type="InterPro" id="IPR003439">
    <property type="entry name" value="ABC_transporter-like_ATP-bd"/>
</dbReference>
<feature type="domain" description="ABC transporter" evidence="4">
    <location>
        <begin position="6"/>
        <end position="233"/>
    </location>
</feature>
<gene>
    <name evidence="5" type="ORF">SAMN05216241_103167</name>
</gene>
<dbReference type="Pfam" id="PF00005">
    <property type="entry name" value="ABC_tran"/>
    <property type="match status" value="2"/>
</dbReference>
<dbReference type="GO" id="GO:0005524">
    <property type="term" value="F:ATP binding"/>
    <property type="evidence" value="ECO:0007669"/>
    <property type="project" value="UniProtKB-KW"/>
</dbReference>
<name>A0A1G7Q0F5_9PROT</name>
<keyword evidence="6" id="KW-1185">Reference proteome</keyword>
<dbReference type="PANTHER" id="PTHR43038">
    <property type="entry name" value="ATP-BINDING CASSETTE, SUB-FAMILY H, MEMBER 1"/>
    <property type="match status" value="1"/>
</dbReference>
<accession>A0A1G7Q0F5</accession>
<evidence type="ECO:0000313" key="6">
    <source>
        <dbReference type="Proteomes" id="UP000199415"/>
    </source>
</evidence>
<dbReference type="PANTHER" id="PTHR43038:SF3">
    <property type="entry name" value="ABC TRANSPORTER G FAMILY MEMBER 20 ISOFORM X1"/>
    <property type="match status" value="1"/>
</dbReference>
<sequence length="572" mass="60028">MTAAPVALEGVTKRFAGAERPALDGLTASAEAGRITGLVGPDGAGKTTLLRLIAGLLVPDAGSVAVAGGADRGEPGTLGYMPQAFGLYEDLTVAENLALYADLQGLPPDQRGERLDRLYRFTGLGPFSDRLAGKLSGGMKQKLGLACVLVRPPRVLLLDEPSVGVDPLSRRELWGMVRELADAGIAVLWSTAYLDEAGQCDAVWMLDRGKLIASGPPDSFLAEVRGRTHRMPLPETGRRAVHAAALARPGVLDAQVQGRSLRLLLADGANLPDADAIGAAGPAAPTEPGFEDAFVARLRDQADTGPSAAADDDRTPTHGGARDGPAIEAADLTKRFGDFTAVDRVSFRVAPGEIFGLLGPNGAGKSTTFRMLCGLLPASGGRAQVAGLDLAHARAEARGRIGYMSQAFSLYGDLSVRQNLRFFAGVYGLAGAPARRAIARAVESFGLGPHARTNAGRLPLGFKQRLALACAVMHRPAILFLDEPTSGVDPLTRREFWTRITAMAEAGVTVLVTSHFLNEAEYCDRLAIMHRSRVVALGTPDGLKREHAGDGEASLDDAFAALIEKQGTEAAA</sequence>
<evidence type="ECO:0000256" key="2">
    <source>
        <dbReference type="ARBA" id="ARBA00022840"/>
    </source>
</evidence>
<dbReference type="InterPro" id="IPR027417">
    <property type="entry name" value="P-loop_NTPase"/>
</dbReference>
<dbReference type="SUPFAM" id="SSF52540">
    <property type="entry name" value="P-loop containing nucleoside triphosphate hydrolases"/>
    <property type="match status" value="2"/>
</dbReference>
<dbReference type="OrthoDB" id="9805029at2"/>
<feature type="region of interest" description="Disordered" evidence="3">
    <location>
        <begin position="302"/>
        <end position="326"/>
    </location>
</feature>
<evidence type="ECO:0000256" key="1">
    <source>
        <dbReference type="ARBA" id="ARBA00022741"/>
    </source>
</evidence>
<dbReference type="GO" id="GO:0016887">
    <property type="term" value="F:ATP hydrolysis activity"/>
    <property type="evidence" value="ECO:0007669"/>
    <property type="project" value="InterPro"/>
</dbReference>
<dbReference type="STRING" id="1082479.SAMN05216241_103167"/>
<reference evidence="5 6" key="1">
    <citation type="submission" date="2016-10" db="EMBL/GenBank/DDBJ databases">
        <authorList>
            <person name="de Groot N.N."/>
        </authorList>
    </citation>
    <scope>NUCLEOTIDE SEQUENCE [LARGE SCALE GENOMIC DNA]</scope>
    <source>
        <strain evidence="5 6">DSM 25584</strain>
    </source>
</reference>
<dbReference type="SMART" id="SM00382">
    <property type="entry name" value="AAA"/>
    <property type="match status" value="2"/>
</dbReference>
<feature type="domain" description="ABC transporter" evidence="4">
    <location>
        <begin position="327"/>
        <end position="556"/>
    </location>
</feature>
<keyword evidence="2 5" id="KW-0067">ATP-binding</keyword>
<dbReference type="PROSITE" id="PS00211">
    <property type="entry name" value="ABC_TRANSPORTER_1"/>
    <property type="match status" value="1"/>
</dbReference>
<dbReference type="CDD" id="cd03230">
    <property type="entry name" value="ABC_DR_subfamily_A"/>
    <property type="match status" value="2"/>
</dbReference>
<dbReference type="EMBL" id="FNCE01000003">
    <property type="protein sequence ID" value="SDF91986.1"/>
    <property type="molecule type" value="Genomic_DNA"/>
</dbReference>
<proteinExistence type="predicted"/>
<keyword evidence="1" id="KW-0547">Nucleotide-binding</keyword>
<dbReference type="RefSeq" id="WP_090019291.1">
    <property type="nucleotide sequence ID" value="NZ_FNCE01000003.1"/>
</dbReference>
<dbReference type="InterPro" id="IPR003593">
    <property type="entry name" value="AAA+_ATPase"/>
</dbReference>
<organism evidence="5 6">
    <name type="scientific">Limimonas halophila</name>
    <dbReference type="NCBI Taxonomy" id="1082479"/>
    <lineage>
        <taxon>Bacteria</taxon>
        <taxon>Pseudomonadati</taxon>
        <taxon>Pseudomonadota</taxon>
        <taxon>Alphaproteobacteria</taxon>
        <taxon>Rhodospirillales</taxon>
        <taxon>Rhodovibrionaceae</taxon>
        <taxon>Limimonas</taxon>
    </lineage>
</organism>
<dbReference type="PROSITE" id="PS50893">
    <property type="entry name" value="ABC_TRANSPORTER_2"/>
    <property type="match status" value="2"/>
</dbReference>
<evidence type="ECO:0000256" key="3">
    <source>
        <dbReference type="SAM" id="MobiDB-lite"/>
    </source>
</evidence>
<protein>
    <submittedName>
        <fullName evidence="5">ABC-2 type transport system ATP-binding protein</fullName>
    </submittedName>
</protein>